<dbReference type="AlphaFoldDB" id="A0A4C2A870"/>
<organism evidence="1 2">
    <name type="scientific">Eumeta variegata</name>
    <name type="common">Bagworm moth</name>
    <name type="synonym">Eumeta japonica</name>
    <dbReference type="NCBI Taxonomy" id="151549"/>
    <lineage>
        <taxon>Eukaryota</taxon>
        <taxon>Metazoa</taxon>
        <taxon>Ecdysozoa</taxon>
        <taxon>Arthropoda</taxon>
        <taxon>Hexapoda</taxon>
        <taxon>Insecta</taxon>
        <taxon>Pterygota</taxon>
        <taxon>Neoptera</taxon>
        <taxon>Endopterygota</taxon>
        <taxon>Lepidoptera</taxon>
        <taxon>Glossata</taxon>
        <taxon>Ditrysia</taxon>
        <taxon>Tineoidea</taxon>
        <taxon>Psychidae</taxon>
        <taxon>Oiketicinae</taxon>
        <taxon>Eumeta</taxon>
    </lineage>
</organism>
<keyword evidence="2" id="KW-1185">Reference proteome</keyword>
<accession>A0A4C2A870</accession>
<reference evidence="1 2" key="1">
    <citation type="journal article" date="2019" name="Commun. Biol.">
        <title>The bagworm genome reveals a unique fibroin gene that provides high tensile strength.</title>
        <authorList>
            <person name="Kono N."/>
            <person name="Nakamura H."/>
            <person name="Ohtoshi R."/>
            <person name="Tomita M."/>
            <person name="Numata K."/>
            <person name="Arakawa K."/>
        </authorList>
    </citation>
    <scope>NUCLEOTIDE SEQUENCE [LARGE SCALE GENOMIC DNA]</scope>
</reference>
<evidence type="ECO:0000313" key="2">
    <source>
        <dbReference type="Proteomes" id="UP000299102"/>
    </source>
</evidence>
<dbReference type="EMBL" id="BGZK01002772">
    <property type="protein sequence ID" value="GBP96350.1"/>
    <property type="molecule type" value="Genomic_DNA"/>
</dbReference>
<evidence type="ECO:0000313" key="1">
    <source>
        <dbReference type="EMBL" id="GBP96350.1"/>
    </source>
</evidence>
<sequence length="238" mass="26855">MQIAVVRSVTGAAGRARRRDVAVSIPRARRGDSPRRERRPATCYTHYRFKCFETGFKADLEGTASAPIANLWTHFCVAGARTTDSFYEFSEYSTRMLKTIKITTEFYKDLYSFKTQSRREPQVQKVNISALQRFICQKISTKRKNGKSSGPDGIPSAAIKLGEQPCLSFALFREGAVLEWAMRIEREEERRRGRRGREGAAAVQLLADSASSAERSTAPRAALEIVPLLRTRHWDTCA</sequence>
<dbReference type="Proteomes" id="UP000299102">
    <property type="component" value="Unassembled WGS sequence"/>
</dbReference>
<comment type="caution">
    <text evidence="1">The sequence shown here is derived from an EMBL/GenBank/DDBJ whole genome shotgun (WGS) entry which is preliminary data.</text>
</comment>
<protein>
    <submittedName>
        <fullName evidence="1">Uncharacterized protein</fullName>
    </submittedName>
</protein>
<name>A0A4C2A870_EUMVA</name>
<proteinExistence type="predicted"/>
<gene>
    <name evidence="1" type="ORF">EVAR_69432_1</name>
</gene>